<evidence type="ECO:0008006" key="5">
    <source>
        <dbReference type="Google" id="ProtNLM"/>
    </source>
</evidence>
<evidence type="ECO:0000259" key="2">
    <source>
        <dbReference type="Pfam" id="PF18818"/>
    </source>
</evidence>
<accession>A0A1C2I7R9</accession>
<proteinExistence type="predicted"/>
<gene>
    <name evidence="3" type="ORF">A6P07_10915</name>
</gene>
<name>A0A1C2I7R9_ACITH</name>
<dbReference type="GO" id="GO:0003697">
    <property type="term" value="F:single-stranded DNA binding"/>
    <property type="evidence" value="ECO:0007669"/>
    <property type="project" value="InterPro"/>
</dbReference>
<organism evidence="3 4">
    <name type="scientific">Acidithiobacillus thiooxidans</name>
    <name type="common">Thiobacillus thiooxidans</name>
    <dbReference type="NCBI Taxonomy" id="930"/>
    <lineage>
        <taxon>Bacteria</taxon>
        <taxon>Pseudomonadati</taxon>
        <taxon>Pseudomonadota</taxon>
        <taxon>Acidithiobacillia</taxon>
        <taxon>Acidithiobacillales</taxon>
        <taxon>Acidithiobacillaceae</taxon>
        <taxon>Acidithiobacillus</taxon>
    </lineage>
</organism>
<dbReference type="Proteomes" id="UP000094893">
    <property type="component" value="Unassembled WGS sequence"/>
</dbReference>
<reference evidence="3 4" key="1">
    <citation type="journal article" date="2016" name="Int. J. Mol. Sci.">
        <title>Comparative genomics of the extreme acidophile Acidithiobacillus thiooxidans reveals intraspecific divergence and niche adaptation.</title>
        <authorList>
            <person name="Zhang X."/>
            <person name="Feng X."/>
            <person name="Tao J."/>
            <person name="Ma L."/>
            <person name="Xiao Y."/>
            <person name="Liang Y."/>
            <person name="Liu X."/>
            <person name="Yin H."/>
        </authorList>
    </citation>
    <scope>NUCLEOTIDE SEQUENCE [LARGE SCALE GENOMIC DNA]</scope>
    <source>
        <strain evidence="3 4">A02</strain>
    </source>
</reference>
<dbReference type="EMBL" id="LWSA01000152">
    <property type="protein sequence ID" value="OCX71990.1"/>
    <property type="molecule type" value="Genomic_DNA"/>
</dbReference>
<feature type="domain" description="Polyvalent protein metallopeptidase" evidence="2">
    <location>
        <begin position="154"/>
        <end position="278"/>
    </location>
</feature>
<dbReference type="InterPro" id="IPR013610">
    <property type="entry name" value="ArdC_N"/>
</dbReference>
<dbReference type="Pfam" id="PF08401">
    <property type="entry name" value="ArdcN"/>
    <property type="match status" value="1"/>
</dbReference>
<feature type="domain" description="N-terminal" evidence="1">
    <location>
        <begin position="15"/>
        <end position="109"/>
    </location>
</feature>
<sequence>MEADMATTKNEMLDALLQRMDDALANGKRLPWQKPWEPQFGDLSAPHNPTTERLYSPLNGLILSTAALEHGYEDPRWMGFNQAKEQGWSVRRGEHAAARIFSPIIKNETNPRTGMDEPRVVAYRGTPLFNAAQIDGIPPMREIPEHERLPKTLELDAIAQQMGVAILHSGSGAFYSPGRDRIQLPDRNTFADQHGYDATKAHELSHATGHESRLDRDSLRQYTSIKGRAAEEMTAEIGAYLLSTRLGVPFMGNNPDMTDAQHAAYLTTWAKDLSPDERRAAIEQGIKAAGHLEKQLGLARENGLVTELEKHASAQFRAKEREVASHDMGATPDVKAAMRQKPEKVLSGPSDKNVVAMGDLMAGDFVRVSTSDATRHTDAIVLKVTKDGISGKIIQPVREKTWMPEPVRGSHPARDSHWMFAAGEMKTELKPAGAYISAHEPNAVPGIARLDPLAKAGLATDGEKLALHMSLNRFMKTRGEQAIARASQELHKITLTHRTDLKDRVCPVSISGKPDLEMTNHPRQEISGVLKDFSKSEFILETPEFGQVRVETGKNMFNGREEELRAAVGKPVDIALDKTGKELSLAVHQGLAGGSQGVSILFDKFDTPARPFGLMPAVDMGKTTAKPVTGKLTHVHDSNVIELRSVGKPLQGATPVLVYGPEPDKTHQAEMRNLIGKQVRVSVDKDTGQLAVKAIQPTRQQDIGLER</sequence>
<evidence type="ECO:0000313" key="3">
    <source>
        <dbReference type="EMBL" id="OCX71990.1"/>
    </source>
</evidence>
<protein>
    <recommendedName>
        <fullName evidence="5">DNA primase</fullName>
    </recommendedName>
</protein>
<evidence type="ECO:0000259" key="1">
    <source>
        <dbReference type="Pfam" id="PF08401"/>
    </source>
</evidence>
<evidence type="ECO:0000313" key="4">
    <source>
        <dbReference type="Proteomes" id="UP000094893"/>
    </source>
</evidence>
<dbReference type="Pfam" id="PF18818">
    <property type="entry name" value="MPTase-PolyVal"/>
    <property type="match status" value="1"/>
</dbReference>
<dbReference type="AlphaFoldDB" id="A0A1C2I7R9"/>
<comment type="caution">
    <text evidence="3">The sequence shown here is derived from an EMBL/GenBank/DDBJ whole genome shotgun (WGS) entry which is preliminary data.</text>
</comment>
<dbReference type="InterPro" id="IPR041459">
    <property type="entry name" value="MPTase-PolyVal"/>
</dbReference>